<sequence length="173" mass="19436">MPCLYAAIPYFSKYAGVASAGILTGMLITHSNLITPILLASPNHSIILRQFHRLQDSNKTITRLSLSSSILFLTGSYIRATKSWPITIRCWIAGFLAISVIPYNWLVMRRTERKLERLYEEEVQGGVTSLKEGEVVVKGEVRRLVDWWGLLNLGRVFGAAASFLVGIEAVRRR</sequence>
<evidence type="ECO:0000313" key="3">
    <source>
        <dbReference type="Proteomes" id="UP001373714"/>
    </source>
</evidence>
<feature type="transmembrane region" description="Helical" evidence="1">
    <location>
        <begin position="86"/>
        <end position="107"/>
    </location>
</feature>
<dbReference type="EMBL" id="JAVHNS010000011">
    <property type="protein sequence ID" value="KAK6340035.1"/>
    <property type="molecule type" value="Genomic_DNA"/>
</dbReference>
<accession>A0AAV9UGI6</accession>
<evidence type="ECO:0008006" key="4">
    <source>
        <dbReference type="Google" id="ProtNLM"/>
    </source>
</evidence>
<proteinExistence type="predicted"/>
<keyword evidence="1" id="KW-0812">Transmembrane</keyword>
<reference evidence="2 3" key="1">
    <citation type="submission" date="2019-10" db="EMBL/GenBank/DDBJ databases">
        <authorList>
            <person name="Palmer J.M."/>
        </authorList>
    </citation>
    <scope>NUCLEOTIDE SEQUENCE [LARGE SCALE GENOMIC DNA]</scope>
    <source>
        <strain evidence="2 3">TWF730</strain>
    </source>
</reference>
<evidence type="ECO:0000256" key="1">
    <source>
        <dbReference type="SAM" id="Phobius"/>
    </source>
</evidence>
<dbReference type="Proteomes" id="UP001373714">
    <property type="component" value="Unassembled WGS sequence"/>
</dbReference>
<gene>
    <name evidence="2" type="ORF">TWF730_001810</name>
</gene>
<comment type="caution">
    <text evidence="2">The sequence shown here is derived from an EMBL/GenBank/DDBJ whole genome shotgun (WGS) entry which is preliminary data.</text>
</comment>
<organism evidence="2 3">
    <name type="scientific">Orbilia blumenaviensis</name>
    <dbReference type="NCBI Taxonomy" id="1796055"/>
    <lineage>
        <taxon>Eukaryota</taxon>
        <taxon>Fungi</taxon>
        <taxon>Dikarya</taxon>
        <taxon>Ascomycota</taxon>
        <taxon>Pezizomycotina</taxon>
        <taxon>Orbiliomycetes</taxon>
        <taxon>Orbiliales</taxon>
        <taxon>Orbiliaceae</taxon>
        <taxon>Orbilia</taxon>
    </lineage>
</organism>
<keyword evidence="1" id="KW-0472">Membrane</keyword>
<evidence type="ECO:0000313" key="2">
    <source>
        <dbReference type="EMBL" id="KAK6340035.1"/>
    </source>
</evidence>
<dbReference type="Pfam" id="PF08592">
    <property type="entry name" value="Anthrone_oxy"/>
    <property type="match status" value="1"/>
</dbReference>
<dbReference type="InterPro" id="IPR013901">
    <property type="entry name" value="Anthrone_oxy"/>
</dbReference>
<dbReference type="AlphaFoldDB" id="A0AAV9UGI6"/>
<name>A0AAV9UGI6_9PEZI</name>
<protein>
    <recommendedName>
        <fullName evidence="4">DUF1772-domain-containing protein</fullName>
    </recommendedName>
</protein>
<keyword evidence="3" id="KW-1185">Reference proteome</keyword>
<keyword evidence="1" id="KW-1133">Transmembrane helix</keyword>